<dbReference type="EMBL" id="QZKU01000028">
    <property type="protein sequence ID" value="RJP24899.1"/>
    <property type="molecule type" value="Genomic_DNA"/>
</dbReference>
<gene>
    <name evidence="1" type="ORF">C4520_03120</name>
</gene>
<accession>A0A3A4P184</accession>
<dbReference type="Proteomes" id="UP000265882">
    <property type="component" value="Unassembled WGS sequence"/>
</dbReference>
<evidence type="ECO:0000313" key="1">
    <source>
        <dbReference type="EMBL" id="RJP24899.1"/>
    </source>
</evidence>
<organism evidence="1 2">
    <name type="scientific">Abyssobacteria bacterium (strain SURF_5)</name>
    <dbReference type="NCBI Taxonomy" id="2093360"/>
    <lineage>
        <taxon>Bacteria</taxon>
        <taxon>Pseudomonadati</taxon>
        <taxon>Candidatus Hydrogenedentota</taxon>
        <taxon>Candidatus Abyssobacteria</taxon>
    </lineage>
</organism>
<sequence length="67" mass="7767">MEKKTFHRLEIDERKNAVLSMDAAYVPVVGQKEYVLLSHYIDLLNSLATQQDLESFEATVHLYGYFS</sequence>
<feature type="non-terminal residue" evidence="1">
    <location>
        <position position="67"/>
    </location>
</feature>
<proteinExistence type="predicted"/>
<name>A0A3A4P184_ABYX5</name>
<evidence type="ECO:0000313" key="2">
    <source>
        <dbReference type="Proteomes" id="UP000265882"/>
    </source>
</evidence>
<protein>
    <submittedName>
        <fullName evidence="1">Uncharacterized protein</fullName>
    </submittedName>
</protein>
<reference evidence="1 2" key="1">
    <citation type="journal article" date="2017" name="ISME J.">
        <title>Energy and carbon metabolisms in a deep terrestrial subsurface fluid microbial community.</title>
        <authorList>
            <person name="Momper L."/>
            <person name="Jungbluth S.P."/>
            <person name="Lee M.D."/>
            <person name="Amend J.P."/>
        </authorList>
    </citation>
    <scope>NUCLEOTIDE SEQUENCE [LARGE SCALE GENOMIC DNA]</scope>
    <source>
        <strain evidence="1">SURF_5</strain>
    </source>
</reference>
<dbReference type="AlphaFoldDB" id="A0A3A4P184"/>
<comment type="caution">
    <text evidence="1">The sequence shown here is derived from an EMBL/GenBank/DDBJ whole genome shotgun (WGS) entry which is preliminary data.</text>
</comment>